<dbReference type="Proteomes" id="UP000662747">
    <property type="component" value="Chromosome"/>
</dbReference>
<organism evidence="1 2">
    <name type="scientific">Pyxidicoccus parkwayensis</name>
    <dbReference type="NCBI Taxonomy" id="2813578"/>
    <lineage>
        <taxon>Bacteria</taxon>
        <taxon>Pseudomonadati</taxon>
        <taxon>Myxococcota</taxon>
        <taxon>Myxococcia</taxon>
        <taxon>Myxococcales</taxon>
        <taxon>Cystobacterineae</taxon>
        <taxon>Myxococcaceae</taxon>
        <taxon>Pyxidicoccus</taxon>
    </lineage>
</organism>
<gene>
    <name evidence="1" type="ORF">JY651_01330</name>
</gene>
<proteinExistence type="predicted"/>
<keyword evidence="2" id="KW-1185">Reference proteome</keyword>
<name>A0ABX7NXL1_9BACT</name>
<evidence type="ECO:0000313" key="1">
    <source>
        <dbReference type="EMBL" id="QSQ23657.1"/>
    </source>
</evidence>
<dbReference type="EMBL" id="CP071090">
    <property type="protein sequence ID" value="QSQ23657.1"/>
    <property type="molecule type" value="Genomic_DNA"/>
</dbReference>
<reference evidence="1 2" key="1">
    <citation type="submission" date="2021-02" db="EMBL/GenBank/DDBJ databases">
        <title>De Novo genome assembly of isolated myxobacteria.</title>
        <authorList>
            <person name="Stevens D.C."/>
        </authorList>
    </citation>
    <scope>NUCLEOTIDE SEQUENCE [LARGE SCALE GENOMIC DNA]</scope>
    <source>
        <strain evidence="2">SCPEA02</strain>
    </source>
</reference>
<evidence type="ECO:0000313" key="2">
    <source>
        <dbReference type="Proteomes" id="UP000662747"/>
    </source>
</evidence>
<sequence>MNMPMMKMPAVTAEHERLWRLVGTWSGPDVQAPMPWSPGGEGTSTLTFTRALDGFGLLLDHVQTRDGKVVFRGHGVYMLEPGTPEVLWYWFDSIGFPPQAPGRGGWEGDVLTIVRKTARGEAHHVWQLDGDRLIHRIDSTLVAPGARATLLSGTYSRVKAG</sequence>
<protein>
    <submittedName>
        <fullName evidence="1">DUF1579 family protein</fullName>
    </submittedName>
</protein>
<accession>A0ABX7NXL1</accession>
<dbReference type="RefSeq" id="WP_206725229.1">
    <property type="nucleotide sequence ID" value="NZ_CP071090.1"/>
</dbReference>